<dbReference type="EMBL" id="JAUTWS010000207">
    <property type="protein sequence ID" value="MDO9714301.1"/>
    <property type="molecule type" value="Genomic_DNA"/>
</dbReference>
<name>A0ABT9EDM2_9PROT</name>
<sequence>MFVIPKSGLIVRDPQTFASLPVEGREVPESEYWLRRLADGDVVAKADDAAAVSAPVGAKTKKTP</sequence>
<keyword evidence="2" id="KW-1185">Reference proteome</keyword>
<evidence type="ECO:0000313" key="2">
    <source>
        <dbReference type="Proteomes" id="UP001243009"/>
    </source>
</evidence>
<dbReference type="RefSeq" id="WP_305109135.1">
    <property type="nucleotide sequence ID" value="NZ_JAUTWS010000207.1"/>
</dbReference>
<comment type="caution">
    <text evidence="1">The sequence shown here is derived from an EMBL/GenBank/DDBJ whole genome shotgun (WGS) entry which is preliminary data.</text>
</comment>
<dbReference type="Pfam" id="PF10948">
    <property type="entry name" value="DUF2635"/>
    <property type="match status" value="1"/>
</dbReference>
<evidence type="ECO:0000313" key="1">
    <source>
        <dbReference type="EMBL" id="MDO9714301.1"/>
    </source>
</evidence>
<dbReference type="InterPro" id="IPR024400">
    <property type="entry name" value="DUF2635"/>
</dbReference>
<dbReference type="Proteomes" id="UP001243009">
    <property type="component" value="Unassembled WGS sequence"/>
</dbReference>
<reference evidence="1 2" key="1">
    <citation type="submission" date="2023-08" db="EMBL/GenBank/DDBJ databases">
        <title>The draft genome sequence of Paracraurococcus sp. LOR1-02.</title>
        <authorList>
            <person name="Kingkaew E."/>
            <person name="Tanasupawat S."/>
        </authorList>
    </citation>
    <scope>NUCLEOTIDE SEQUENCE [LARGE SCALE GENOMIC DNA]</scope>
    <source>
        <strain evidence="1 2">LOR1-02</strain>
    </source>
</reference>
<gene>
    <name evidence="1" type="ORF">Q7A36_38775</name>
</gene>
<accession>A0ABT9EDM2</accession>
<organism evidence="1 2">
    <name type="scientific">Paracraurococcus lichenis</name>
    <dbReference type="NCBI Taxonomy" id="3064888"/>
    <lineage>
        <taxon>Bacteria</taxon>
        <taxon>Pseudomonadati</taxon>
        <taxon>Pseudomonadota</taxon>
        <taxon>Alphaproteobacteria</taxon>
        <taxon>Acetobacterales</taxon>
        <taxon>Roseomonadaceae</taxon>
        <taxon>Paracraurococcus</taxon>
    </lineage>
</organism>
<protein>
    <submittedName>
        <fullName evidence="1">DUF2635 domain-containing protein</fullName>
    </submittedName>
</protein>
<proteinExistence type="predicted"/>